<organism evidence="2 3">
    <name type="scientific">Hermanssonia centrifuga</name>
    <dbReference type="NCBI Taxonomy" id="98765"/>
    <lineage>
        <taxon>Eukaryota</taxon>
        <taxon>Fungi</taxon>
        <taxon>Dikarya</taxon>
        <taxon>Basidiomycota</taxon>
        <taxon>Agaricomycotina</taxon>
        <taxon>Agaricomycetes</taxon>
        <taxon>Polyporales</taxon>
        <taxon>Meruliaceae</taxon>
        <taxon>Hermanssonia</taxon>
    </lineage>
</organism>
<evidence type="ECO:0000313" key="2">
    <source>
        <dbReference type="EMBL" id="THG96452.1"/>
    </source>
</evidence>
<keyword evidence="3" id="KW-1185">Reference proteome</keyword>
<accession>A0A4V6S0W8</accession>
<protein>
    <recommendedName>
        <fullName evidence="1">ER-bound oxygenase mpaB/mpaB'/Rubber oxygenase catalytic domain-containing protein</fullName>
    </recommendedName>
</protein>
<reference evidence="2 3" key="1">
    <citation type="submission" date="2019-02" db="EMBL/GenBank/DDBJ databases">
        <title>Genome sequencing of the rare red list fungi Phlebia centrifuga.</title>
        <authorList>
            <person name="Buettner E."/>
            <person name="Kellner H."/>
        </authorList>
    </citation>
    <scope>NUCLEOTIDE SEQUENCE [LARGE SCALE GENOMIC DNA]</scope>
    <source>
        <strain evidence="2 3">DSM 108282</strain>
    </source>
</reference>
<dbReference type="Pfam" id="PF09995">
    <property type="entry name" value="MPAB_Lcp_cat"/>
    <property type="match status" value="1"/>
</dbReference>
<dbReference type="InterPro" id="IPR018713">
    <property type="entry name" value="MPAB/Lcp_cat_dom"/>
</dbReference>
<dbReference type="AlphaFoldDB" id="A0A4V6S0W8"/>
<comment type="caution">
    <text evidence="2">The sequence shown here is derived from an EMBL/GenBank/DDBJ whole genome shotgun (WGS) entry which is preliminary data.</text>
</comment>
<evidence type="ECO:0000259" key="1">
    <source>
        <dbReference type="Pfam" id="PF09995"/>
    </source>
</evidence>
<dbReference type="Proteomes" id="UP000309038">
    <property type="component" value="Unassembled WGS sequence"/>
</dbReference>
<dbReference type="PANTHER" id="PTHR36124">
    <property type="match status" value="1"/>
</dbReference>
<dbReference type="InterPro" id="IPR046366">
    <property type="entry name" value="MPAB"/>
</dbReference>
<dbReference type="GO" id="GO:0016491">
    <property type="term" value="F:oxidoreductase activity"/>
    <property type="evidence" value="ECO:0007669"/>
    <property type="project" value="InterPro"/>
</dbReference>
<dbReference type="EMBL" id="SGPJ01000234">
    <property type="protein sequence ID" value="THG96452.1"/>
    <property type="molecule type" value="Genomic_DNA"/>
</dbReference>
<proteinExistence type="predicted"/>
<name>A0A4V6S0W8_9APHY</name>
<evidence type="ECO:0000313" key="3">
    <source>
        <dbReference type="Proteomes" id="UP000309038"/>
    </source>
</evidence>
<feature type="domain" description="ER-bound oxygenase mpaB/mpaB'/Rubber oxygenase catalytic" evidence="1">
    <location>
        <begin position="96"/>
        <end position="284"/>
    </location>
</feature>
<dbReference type="PANTHER" id="PTHR36124:SF1">
    <property type="entry name" value="ER-BOUND OXYGENASE MPAB_MPAB'_RUBBER OXYGENASE CATALYTIC DOMAIN-CONTAINING PROTEIN"/>
    <property type="match status" value="1"/>
</dbReference>
<gene>
    <name evidence="2" type="ORF">EW026_g5383</name>
</gene>
<sequence>MSLWTIFALCLSSYLVYIRSQRYRRLQDLQTTFSRWKESSTEITPLMAQKLVLQPLLYDMPFLGRLGAQVALFKTYGISTISQLLLKTGELTVKSHMSKRVTDTAILISSVVACPLYRSIDGEDTNDPRSAIALARVNWLHGRYRISNDDMLYTLSLFVLEPMRLIAKFDWRPYSPEEQECMYIIWQEIGRRMGIQDIPETLEDLMAWSGKYENQHMVPSESSRRLAELAINHISQRVPNILGLPYVAKSLFISLLDERLRVAMMLPEQPRAVIIIVGLITTLRAWIIRHCCLPRRNPSGYIVIDNPPSSVGPDGLTRWYTVVRQHNPWYFPAPTGWRKSVSKLKIMMGLEDPEHYPGPPFKCEGYRLEELGPLRYEADGHTEVLAAAEAMYGAKIPSPWARQT</sequence>